<dbReference type="InterPro" id="IPR014718">
    <property type="entry name" value="GH-type_carb-bd"/>
</dbReference>
<sequence>MTQETRIDITRTRRGELDCWRLRVGDTEAWVAEQGAQVLGFGRDGRQPVVWLSDAAAFEPGKSVRGGIPVCWPWFGELARNPAAVHAEVPDAAHAPVHGHARARVWQVQDAQALAGEAAVLTLALAADDDGPWQGLSARLDVRLDAAGLRVALHSRNDSGQPRTISQALHTYLQVGDVRDVRVLGLEDARYLDTLAGWVEKRQEGPLRFDGEVDRIYYTGSPCLVVDDTGLGRRLVVESEGSGSAVLWNPHIDKARRLSQFSPDAWQQMLCIETARVMDDALVLAAGAAHEMVLRLWEDVRL</sequence>
<comment type="similarity">
    <text evidence="2">Belongs to the glucose-6-phosphate 1-epimerase family.</text>
</comment>
<dbReference type="Pfam" id="PF01263">
    <property type="entry name" value="Aldose_epim"/>
    <property type="match status" value="1"/>
</dbReference>
<evidence type="ECO:0000256" key="2">
    <source>
        <dbReference type="ARBA" id="ARBA00005866"/>
    </source>
</evidence>
<gene>
    <name evidence="5" type="ORF">AMP9_2371</name>
</gene>
<reference evidence="5" key="1">
    <citation type="submission" date="2019-03" db="EMBL/GenBank/DDBJ databases">
        <authorList>
            <person name="Danneels B."/>
        </authorList>
    </citation>
    <scope>NUCLEOTIDE SEQUENCE</scope>
</reference>
<dbReference type="Gene3D" id="2.70.98.10">
    <property type="match status" value="1"/>
</dbReference>
<accession>A0A484NTA7</accession>
<dbReference type="InterPro" id="IPR011013">
    <property type="entry name" value="Gal_mutarotase_sf_dom"/>
</dbReference>
<evidence type="ECO:0000256" key="3">
    <source>
        <dbReference type="ARBA" id="ARBA00012083"/>
    </source>
</evidence>
<dbReference type="SUPFAM" id="SSF74650">
    <property type="entry name" value="Galactose mutarotase-like"/>
    <property type="match status" value="1"/>
</dbReference>
<protein>
    <recommendedName>
        <fullName evidence="3">glucose-6-phosphate 1-epimerase</fullName>
        <ecNumber evidence="3">5.1.3.15</ecNumber>
    </recommendedName>
</protein>
<dbReference type="GO" id="GO:0047938">
    <property type="term" value="F:glucose-6-phosphate 1-epimerase activity"/>
    <property type="evidence" value="ECO:0007669"/>
    <property type="project" value="UniProtKB-EC"/>
</dbReference>
<dbReference type="PANTHER" id="PTHR11122">
    <property type="entry name" value="APOSPORY-ASSOCIATED PROTEIN C-RELATED"/>
    <property type="match status" value="1"/>
</dbReference>
<name>A0A484NTA7_9ZZZZ</name>
<dbReference type="GO" id="GO:0030246">
    <property type="term" value="F:carbohydrate binding"/>
    <property type="evidence" value="ECO:0007669"/>
    <property type="project" value="InterPro"/>
</dbReference>
<evidence type="ECO:0000256" key="4">
    <source>
        <dbReference type="ARBA" id="ARBA00023235"/>
    </source>
</evidence>
<keyword evidence="4" id="KW-0413">Isomerase</keyword>
<evidence type="ECO:0000313" key="5">
    <source>
        <dbReference type="EMBL" id="VFR16656.1"/>
    </source>
</evidence>
<organism evidence="5">
    <name type="scientific">plant metagenome</name>
    <dbReference type="NCBI Taxonomy" id="1297885"/>
    <lineage>
        <taxon>unclassified sequences</taxon>
        <taxon>metagenomes</taxon>
        <taxon>organismal metagenomes</taxon>
    </lineage>
</organism>
<dbReference type="PANTHER" id="PTHR11122:SF13">
    <property type="entry name" value="GLUCOSE-6-PHOSPHATE 1-EPIMERASE"/>
    <property type="match status" value="1"/>
</dbReference>
<dbReference type="InterPro" id="IPR025532">
    <property type="entry name" value="G6P_1-epimerase"/>
</dbReference>
<proteinExistence type="inferred from homology"/>
<comment type="catalytic activity">
    <reaction evidence="1">
        <text>alpha-D-glucose 6-phosphate = beta-D-glucose 6-phosphate</text>
        <dbReference type="Rhea" id="RHEA:16249"/>
        <dbReference type="ChEBI" id="CHEBI:58225"/>
        <dbReference type="ChEBI" id="CHEBI:58247"/>
        <dbReference type="EC" id="5.1.3.15"/>
    </reaction>
</comment>
<dbReference type="EC" id="5.1.3.15" evidence="3"/>
<dbReference type="CDD" id="cd09020">
    <property type="entry name" value="D-hex-6-P-epi_like"/>
    <property type="match status" value="1"/>
</dbReference>
<dbReference type="PIRSF" id="PIRSF016020">
    <property type="entry name" value="PHexose_mutarotase"/>
    <property type="match status" value="1"/>
</dbReference>
<dbReference type="GO" id="GO:0005975">
    <property type="term" value="P:carbohydrate metabolic process"/>
    <property type="evidence" value="ECO:0007669"/>
    <property type="project" value="InterPro"/>
</dbReference>
<dbReference type="InterPro" id="IPR008183">
    <property type="entry name" value="Aldose_1/G6P_1-epimerase"/>
</dbReference>
<evidence type="ECO:0000256" key="1">
    <source>
        <dbReference type="ARBA" id="ARBA00001096"/>
    </source>
</evidence>
<dbReference type="AlphaFoldDB" id="A0A484NTA7"/>
<dbReference type="EMBL" id="CAADHY010000006">
    <property type="protein sequence ID" value="VFR16656.1"/>
    <property type="molecule type" value="Genomic_DNA"/>
</dbReference>